<dbReference type="RefSeq" id="WP_141496606.1">
    <property type="nucleotide sequence ID" value="NZ_VICF01000006.1"/>
</dbReference>
<dbReference type="EMBL" id="VICF01000006">
    <property type="protein sequence ID" value="TQC71339.1"/>
    <property type="molecule type" value="Genomic_DNA"/>
</dbReference>
<proteinExistence type="predicted"/>
<keyword evidence="2" id="KW-1185">Reference proteome</keyword>
<protein>
    <recommendedName>
        <fullName evidence="3">Secreted protein</fullName>
    </recommendedName>
</protein>
<evidence type="ECO:0000313" key="2">
    <source>
        <dbReference type="Proteomes" id="UP000319715"/>
    </source>
</evidence>
<reference evidence="1 2" key="1">
    <citation type="submission" date="2019-06" db="EMBL/GenBank/DDBJ databases">
        <title>Pantoea dispersa Assembly.</title>
        <authorList>
            <person name="Wang J."/>
        </authorList>
    </citation>
    <scope>NUCLEOTIDE SEQUENCE [LARGE SCALE GENOMIC DNA]</scope>
    <source>
        <strain evidence="2">bio</strain>
    </source>
</reference>
<gene>
    <name evidence="1" type="ORF">FK492_16320</name>
</gene>
<name>A0ABY2ZZ38_9GAMM</name>
<evidence type="ECO:0000313" key="1">
    <source>
        <dbReference type="EMBL" id="TQC71339.1"/>
    </source>
</evidence>
<comment type="caution">
    <text evidence="1">The sequence shown here is derived from an EMBL/GenBank/DDBJ whole genome shotgun (WGS) entry which is preliminary data.</text>
</comment>
<sequence length="127" mass="13827">MNSAATIRATFYFFTIILHTSLRHFISAPSSCTHCSGAIYRAKLITAQPPGCAMNSAATIRATFYFFTIILHTSLRHFISAPSSCTHCSGAIYRAKLITAQLPGCAINCAATIRAAFYFCTIILHTL</sequence>
<accession>A0ABY2ZZ38</accession>
<dbReference type="Proteomes" id="UP000319715">
    <property type="component" value="Unassembled WGS sequence"/>
</dbReference>
<organism evidence="1 2">
    <name type="scientific">Pantoea dispersa</name>
    <dbReference type="NCBI Taxonomy" id="59814"/>
    <lineage>
        <taxon>Bacteria</taxon>
        <taxon>Pseudomonadati</taxon>
        <taxon>Pseudomonadota</taxon>
        <taxon>Gammaproteobacteria</taxon>
        <taxon>Enterobacterales</taxon>
        <taxon>Erwiniaceae</taxon>
        <taxon>Pantoea</taxon>
    </lineage>
</organism>
<evidence type="ECO:0008006" key="3">
    <source>
        <dbReference type="Google" id="ProtNLM"/>
    </source>
</evidence>